<organism evidence="2 3">
    <name type="scientific">Ceratitis capitata</name>
    <name type="common">Mediterranean fruit fly</name>
    <name type="synonym">Tephritis capitata</name>
    <dbReference type="NCBI Taxonomy" id="7213"/>
    <lineage>
        <taxon>Eukaryota</taxon>
        <taxon>Metazoa</taxon>
        <taxon>Ecdysozoa</taxon>
        <taxon>Arthropoda</taxon>
        <taxon>Hexapoda</taxon>
        <taxon>Insecta</taxon>
        <taxon>Pterygota</taxon>
        <taxon>Neoptera</taxon>
        <taxon>Endopterygota</taxon>
        <taxon>Diptera</taxon>
        <taxon>Brachycera</taxon>
        <taxon>Muscomorpha</taxon>
        <taxon>Tephritoidea</taxon>
        <taxon>Tephritidae</taxon>
        <taxon>Ceratitis</taxon>
        <taxon>Ceratitis</taxon>
    </lineage>
</organism>
<sequence>MSASMRLQEGQAGSGPRPKMNASSDLLTKEENEIVFGLLGKKCQSFVSSYILYVRLRFLAKTI</sequence>
<dbReference type="OrthoDB" id="8963340at2759"/>
<accession>A0A811U7D3</accession>
<dbReference type="Proteomes" id="UP000606786">
    <property type="component" value="Unassembled WGS sequence"/>
</dbReference>
<dbReference type="AlphaFoldDB" id="A0A811U7D3"/>
<keyword evidence="3" id="KW-1185">Reference proteome</keyword>
<comment type="caution">
    <text evidence="2">The sequence shown here is derived from an EMBL/GenBank/DDBJ whole genome shotgun (WGS) entry which is preliminary data.</text>
</comment>
<protein>
    <submittedName>
        <fullName evidence="2">(Mediterranean fruit fly) hypothetical protein</fullName>
    </submittedName>
</protein>
<feature type="region of interest" description="Disordered" evidence="1">
    <location>
        <begin position="1"/>
        <end position="23"/>
    </location>
</feature>
<evidence type="ECO:0000313" key="3">
    <source>
        <dbReference type="Proteomes" id="UP000606786"/>
    </source>
</evidence>
<proteinExistence type="predicted"/>
<gene>
    <name evidence="2" type="ORF">CCAP1982_LOCUS3464</name>
</gene>
<dbReference type="EMBL" id="CAJHJT010000001">
    <property type="protein sequence ID" value="CAD6994731.1"/>
    <property type="molecule type" value="Genomic_DNA"/>
</dbReference>
<name>A0A811U7D3_CERCA</name>
<evidence type="ECO:0000256" key="1">
    <source>
        <dbReference type="SAM" id="MobiDB-lite"/>
    </source>
</evidence>
<reference evidence="2" key="1">
    <citation type="submission" date="2020-11" db="EMBL/GenBank/DDBJ databases">
        <authorList>
            <person name="Whitehead M."/>
        </authorList>
    </citation>
    <scope>NUCLEOTIDE SEQUENCE</scope>
    <source>
        <strain evidence="2">EGII</strain>
    </source>
</reference>
<evidence type="ECO:0000313" key="2">
    <source>
        <dbReference type="EMBL" id="CAD6994731.1"/>
    </source>
</evidence>